<evidence type="ECO:0000256" key="3">
    <source>
        <dbReference type="SAM" id="MobiDB-lite"/>
    </source>
</evidence>
<dbReference type="OrthoDB" id="2333384at2759"/>
<evidence type="ECO:0000256" key="1">
    <source>
        <dbReference type="ARBA" id="ARBA00005298"/>
    </source>
</evidence>
<dbReference type="GO" id="GO:0005737">
    <property type="term" value="C:cytoplasm"/>
    <property type="evidence" value="ECO:0007669"/>
    <property type="project" value="TreeGrafter"/>
</dbReference>
<dbReference type="AlphaFoldDB" id="A0A9J6CDZ7"/>
<dbReference type="Pfam" id="PF02752">
    <property type="entry name" value="Arrestin_C"/>
    <property type="match status" value="1"/>
</dbReference>
<sequence length="434" mass="48979">MVTCNIKYDNNQQGVYYSGQTLSGVIEINNEKKRDIKGVTLKIEGYAKCKWTESEGTGKRRRTVYYNGRDDYINTFSYLIGSFNSKQIEFSSGVHKFNFHCALPPQLPTSFESKYGYVRYQIKVEIERPWKTDIKNCFAFTVIKNFDLNYGNPQLKLPLKTETSKSFYMGLFSSQLLHMSAEIPFCGYVSGQFATISVFINNESNVEVLEIIAELKKLIQYNSDTPRMRTKQRIESCAVSKDKGVPTKSKLSTEIILVIPAVPPTNTGTCRVINVFYEIHVTARVKGFHRNPYVVIPITIGTVPLISMTTGMYPQLPQNDTSELTAGWSMPMPQQQPSSSATAPLSLPLQIPLQPTRIAPSAPQPTTPEDYGDMPPPSYHEAMNMPTTSEIDNDEGLNDQQPFNPRYPVFNFGIQPPNQPPSYSSNDDEKKMPY</sequence>
<feature type="compositionally biased region" description="Low complexity" evidence="3">
    <location>
        <begin position="329"/>
        <end position="343"/>
    </location>
</feature>
<feature type="region of interest" description="Disordered" evidence="3">
    <location>
        <begin position="356"/>
        <end position="434"/>
    </location>
</feature>
<comment type="caution">
    <text evidence="5">The sequence shown here is derived from an EMBL/GenBank/DDBJ whole genome shotgun (WGS) entry which is preliminary data.</text>
</comment>
<dbReference type="EMBL" id="JADBJN010000001">
    <property type="protein sequence ID" value="KAG5679987.1"/>
    <property type="molecule type" value="Genomic_DNA"/>
</dbReference>
<evidence type="ECO:0000313" key="5">
    <source>
        <dbReference type="EMBL" id="KAG5679987.1"/>
    </source>
</evidence>
<keyword evidence="2" id="KW-0716">Sensory transduction</keyword>
<feature type="domain" description="Arrestin C-terminal-like" evidence="4">
    <location>
        <begin position="173"/>
        <end position="305"/>
    </location>
</feature>
<feature type="domain" description="Arrestin C-terminal-like" evidence="4">
    <location>
        <begin position="1"/>
        <end position="145"/>
    </location>
</feature>
<dbReference type="InterPro" id="IPR050357">
    <property type="entry name" value="Arrestin_domain-protein"/>
</dbReference>
<proteinExistence type="inferred from homology"/>
<dbReference type="GO" id="GO:0015031">
    <property type="term" value="P:protein transport"/>
    <property type="evidence" value="ECO:0007669"/>
    <property type="project" value="TreeGrafter"/>
</dbReference>
<reference evidence="5" key="1">
    <citation type="submission" date="2021-03" db="EMBL/GenBank/DDBJ databases">
        <title>Chromosome level genome of the anhydrobiotic midge Polypedilum vanderplanki.</title>
        <authorList>
            <person name="Yoshida Y."/>
            <person name="Kikawada T."/>
            <person name="Gusev O."/>
        </authorList>
    </citation>
    <scope>NUCLEOTIDE SEQUENCE</scope>
    <source>
        <strain evidence="5">NIAS01</strain>
        <tissue evidence="5">Whole body or cell culture</tissue>
    </source>
</reference>
<dbReference type="SMART" id="SM01017">
    <property type="entry name" value="Arrestin_C"/>
    <property type="match status" value="2"/>
</dbReference>
<evidence type="ECO:0000313" key="6">
    <source>
        <dbReference type="Proteomes" id="UP001107558"/>
    </source>
</evidence>
<evidence type="ECO:0000256" key="2">
    <source>
        <dbReference type="ARBA" id="ARBA00022606"/>
    </source>
</evidence>
<dbReference type="Gene3D" id="2.60.40.640">
    <property type="match status" value="2"/>
</dbReference>
<evidence type="ECO:0000259" key="4">
    <source>
        <dbReference type="SMART" id="SM01017"/>
    </source>
</evidence>
<accession>A0A9J6CDZ7</accession>
<gene>
    <name evidence="5" type="ORF">PVAND_009521</name>
</gene>
<protein>
    <recommendedName>
        <fullName evidence="4">Arrestin C-terminal-like domain-containing protein</fullName>
    </recommendedName>
</protein>
<dbReference type="Proteomes" id="UP001107558">
    <property type="component" value="Chromosome 1"/>
</dbReference>
<name>A0A9J6CDZ7_POLVA</name>
<feature type="region of interest" description="Disordered" evidence="3">
    <location>
        <begin position="317"/>
        <end position="343"/>
    </location>
</feature>
<dbReference type="InterPro" id="IPR014752">
    <property type="entry name" value="Arrestin-like_C"/>
</dbReference>
<dbReference type="Pfam" id="PF00339">
    <property type="entry name" value="Arrestin_N"/>
    <property type="match status" value="1"/>
</dbReference>
<dbReference type="SUPFAM" id="SSF81296">
    <property type="entry name" value="E set domains"/>
    <property type="match status" value="2"/>
</dbReference>
<comment type="similarity">
    <text evidence="1">Belongs to the arrestin family.</text>
</comment>
<dbReference type="InterPro" id="IPR014756">
    <property type="entry name" value="Ig_E-set"/>
</dbReference>
<dbReference type="PANTHER" id="PTHR11188">
    <property type="entry name" value="ARRESTIN DOMAIN CONTAINING PROTEIN"/>
    <property type="match status" value="1"/>
</dbReference>
<dbReference type="InterPro" id="IPR011021">
    <property type="entry name" value="Arrestin-like_N"/>
</dbReference>
<organism evidence="5 6">
    <name type="scientific">Polypedilum vanderplanki</name>
    <name type="common">Sleeping chironomid midge</name>
    <dbReference type="NCBI Taxonomy" id="319348"/>
    <lineage>
        <taxon>Eukaryota</taxon>
        <taxon>Metazoa</taxon>
        <taxon>Ecdysozoa</taxon>
        <taxon>Arthropoda</taxon>
        <taxon>Hexapoda</taxon>
        <taxon>Insecta</taxon>
        <taxon>Pterygota</taxon>
        <taxon>Neoptera</taxon>
        <taxon>Endopterygota</taxon>
        <taxon>Diptera</taxon>
        <taxon>Nematocera</taxon>
        <taxon>Chironomoidea</taxon>
        <taxon>Chironomidae</taxon>
        <taxon>Chironominae</taxon>
        <taxon>Polypedilum</taxon>
        <taxon>Polypedilum</taxon>
    </lineage>
</organism>
<dbReference type="InterPro" id="IPR011022">
    <property type="entry name" value="Arrestin_C-like"/>
</dbReference>
<dbReference type="PANTHER" id="PTHR11188:SF167">
    <property type="entry name" value="ARRESTIN C-TERMINAL-LIKE DOMAIN-CONTAINING PROTEIN-RELATED"/>
    <property type="match status" value="1"/>
</dbReference>
<keyword evidence="6" id="KW-1185">Reference proteome</keyword>